<reference evidence="2 3" key="1">
    <citation type="submission" date="2016-10" db="EMBL/GenBank/DDBJ databases">
        <authorList>
            <person name="Varghese N."/>
            <person name="Submissions S."/>
        </authorList>
    </citation>
    <scope>NUCLEOTIDE SEQUENCE [LARGE SCALE GENOMIC DNA]</scope>
    <source>
        <strain evidence="2 3">DSM 29073</strain>
    </source>
</reference>
<dbReference type="Pfam" id="PF11276">
    <property type="entry name" value="DUF3078"/>
    <property type="match status" value="1"/>
</dbReference>
<keyword evidence="3" id="KW-1185">Reference proteome</keyword>
<dbReference type="Proteomes" id="UP000236725">
    <property type="component" value="Unassembled WGS sequence"/>
</dbReference>
<dbReference type="InterPro" id="IPR021428">
    <property type="entry name" value="DUF3078"/>
</dbReference>
<keyword evidence="1" id="KW-0732">Signal</keyword>
<proteinExistence type="predicted"/>
<organism evidence="2 3">
    <name type="scientific">Parabacteroides chinchillae</name>
    <dbReference type="NCBI Taxonomy" id="871327"/>
    <lineage>
        <taxon>Bacteria</taxon>
        <taxon>Pseudomonadati</taxon>
        <taxon>Bacteroidota</taxon>
        <taxon>Bacteroidia</taxon>
        <taxon>Bacteroidales</taxon>
        <taxon>Tannerellaceae</taxon>
        <taxon>Parabacteroides</taxon>
    </lineage>
</organism>
<sequence length="515" mass="60101">MMKGYSACVLLGLLSMLHFTTKAQESNILTGNAIQQASQAEIITDTIPSVNLDDKNLNKIVDIRSQFEKQNKTYSAPSVPNESLLRFLKKDELELSEEALYWAHLVRDASTAFNENMTFKDTIIVNPLFMPIVFKGEVLPKDLNFFDPNSLKPKSILKPLVQTDTIFKNELLNRKIEDLAYQYVQNNYPTYFRYSLNDLPKDVIKPKAIKKTTYEDLPLKIENEASFSDVDAPVKFIPERRYWISHFESAIQFAQNYISPNWHKGGVSTLNLTNRQYFVYNYNKDKIQFTNELEWKTNLYTAPKDTLRDYKIGDDVFRVHSNFGYRAFNKWYYTFDATFQTQLFSNYQENTNNIMAALLAPFSVNLGLGMKYDLNKKFANKRHKNLTMSINLAPLSYTFMYSIDKDIDLGRHGFKKDEATGKFNNKLSQFGSTVNATATFQFNRNVSWYSRFYYFTSYDRILGEFENRLTMAISRFFSTTISLNLRYDDAVAKNEDFDSYLQINELLSFGFNYKW</sequence>
<accession>A0A8G2BTU9</accession>
<evidence type="ECO:0000313" key="3">
    <source>
        <dbReference type="Proteomes" id="UP000236725"/>
    </source>
</evidence>
<evidence type="ECO:0000313" key="2">
    <source>
        <dbReference type="EMBL" id="SEF44991.1"/>
    </source>
</evidence>
<comment type="caution">
    <text evidence="2">The sequence shown here is derived from an EMBL/GenBank/DDBJ whole genome shotgun (WGS) entry which is preliminary data.</text>
</comment>
<feature type="chain" id="PRO_5034090737" description="DUF3078 domain-containing protein" evidence="1">
    <location>
        <begin position="24"/>
        <end position="515"/>
    </location>
</feature>
<gene>
    <name evidence="2" type="ORF">SAMN05444001_101241</name>
</gene>
<evidence type="ECO:0000256" key="1">
    <source>
        <dbReference type="SAM" id="SignalP"/>
    </source>
</evidence>
<dbReference type="AlphaFoldDB" id="A0A8G2BTU9"/>
<name>A0A8G2BTU9_9BACT</name>
<protein>
    <recommendedName>
        <fullName evidence="4">DUF3078 domain-containing protein</fullName>
    </recommendedName>
</protein>
<feature type="signal peptide" evidence="1">
    <location>
        <begin position="1"/>
        <end position="23"/>
    </location>
</feature>
<evidence type="ECO:0008006" key="4">
    <source>
        <dbReference type="Google" id="ProtNLM"/>
    </source>
</evidence>
<dbReference type="EMBL" id="FNVS01000001">
    <property type="protein sequence ID" value="SEF44991.1"/>
    <property type="molecule type" value="Genomic_DNA"/>
</dbReference>